<comment type="caution">
    <text evidence="15">The sequence shown here is derived from an EMBL/GenBank/DDBJ whole genome shotgun (WGS) entry which is preliminary data.</text>
</comment>
<dbReference type="FunFam" id="3.30.160.60:FF:001506">
    <property type="entry name" value="Zinc finger protein"/>
    <property type="match status" value="1"/>
</dbReference>
<dbReference type="PANTHER" id="PTHR24379">
    <property type="entry name" value="KRAB AND ZINC FINGER DOMAIN-CONTAINING"/>
    <property type="match status" value="1"/>
</dbReference>
<dbReference type="AlphaFoldDB" id="A0AAV1IXB1"/>
<dbReference type="PROSITE" id="PS00028">
    <property type="entry name" value="ZINC_FINGER_C2H2_1"/>
    <property type="match status" value="9"/>
</dbReference>
<evidence type="ECO:0000256" key="6">
    <source>
        <dbReference type="ARBA" id="ARBA00022833"/>
    </source>
</evidence>
<keyword evidence="8" id="KW-0238">DNA-binding</keyword>
<feature type="domain" description="C2H2-type" evidence="13">
    <location>
        <begin position="452"/>
        <end position="474"/>
    </location>
</feature>
<comment type="similarity">
    <text evidence="2">Belongs to the krueppel C2H2-type zinc-finger protein family.</text>
</comment>
<reference evidence="15 16" key="1">
    <citation type="submission" date="2023-11" db="EMBL/GenBank/DDBJ databases">
        <authorList>
            <person name="Okamura Y."/>
        </authorList>
    </citation>
    <scope>NUCLEOTIDE SEQUENCE [LARGE SCALE GENOMIC DNA]</scope>
</reference>
<evidence type="ECO:0000256" key="3">
    <source>
        <dbReference type="ARBA" id="ARBA00022723"/>
    </source>
</evidence>
<protein>
    <submittedName>
        <fullName evidence="15">Uncharacterized protein</fullName>
    </submittedName>
</protein>
<keyword evidence="10" id="KW-0539">Nucleus</keyword>
<keyword evidence="9" id="KW-0804">Transcription</keyword>
<feature type="binding site" evidence="12">
    <location>
        <position position="43"/>
    </location>
    <ligand>
        <name>Zn(2+)</name>
        <dbReference type="ChEBI" id="CHEBI:29105"/>
    </ligand>
</feature>
<dbReference type="InterPro" id="IPR012934">
    <property type="entry name" value="Znf_AD"/>
</dbReference>
<organism evidence="15 16">
    <name type="scientific">Leptosia nina</name>
    <dbReference type="NCBI Taxonomy" id="320188"/>
    <lineage>
        <taxon>Eukaryota</taxon>
        <taxon>Metazoa</taxon>
        <taxon>Ecdysozoa</taxon>
        <taxon>Arthropoda</taxon>
        <taxon>Hexapoda</taxon>
        <taxon>Insecta</taxon>
        <taxon>Pterygota</taxon>
        <taxon>Neoptera</taxon>
        <taxon>Endopterygota</taxon>
        <taxon>Lepidoptera</taxon>
        <taxon>Glossata</taxon>
        <taxon>Ditrysia</taxon>
        <taxon>Papilionoidea</taxon>
        <taxon>Pieridae</taxon>
        <taxon>Pierinae</taxon>
        <taxon>Leptosia</taxon>
    </lineage>
</organism>
<feature type="binding site" evidence="12">
    <location>
        <position position="46"/>
    </location>
    <ligand>
        <name>Zn(2+)</name>
        <dbReference type="ChEBI" id="CHEBI:29105"/>
    </ligand>
</feature>
<keyword evidence="6 12" id="KW-0862">Zinc</keyword>
<dbReference type="GO" id="GO:0008270">
    <property type="term" value="F:zinc ion binding"/>
    <property type="evidence" value="ECO:0007669"/>
    <property type="project" value="UniProtKB-UniRule"/>
</dbReference>
<feature type="domain" description="ZAD" evidence="14">
    <location>
        <begin position="1"/>
        <end position="70"/>
    </location>
</feature>
<dbReference type="GO" id="GO:0005634">
    <property type="term" value="C:nucleus"/>
    <property type="evidence" value="ECO:0007669"/>
    <property type="project" value="UniProtKB-SubCell"/>
</dbReference>
<keyword evidence="16" id="KW-1185">Reference proteome</keyword>
<dbReference type="PANTHER" id="PTHR24379:SF121">
    <property type="entry name" value="C2H2-TYPE DOMAIN-CONTAINING PROTEIN"/>
    <property type="match status" value="1"/>
</dbReference>
<evidence type="ECO:0000256" key="7">
    <source>
        <dbReference type="ARBA" id="ARBA00023015"/>
    </source>
</evidence>
<dbReference type="Pfam" id="PF07776">
    <property type="entry name" value="zf-AD"/>
    <property type="match status" value="1"/>
</dbReference>
<evidence type="ECO:0000256" key="12">
    <source>
        <dbReference type="PROSITE-ProRule" id="PRU01263"/>
    </source>
</evidence>
<name>A0AAV1IXB1_9NEOP</name>
<dbReference type="Pfam" id="PF00096">
    <property type="entry name" value="zf-C2H2"/>
    <property type="match status" value="4"/>
</dbReference>
<feature type="domain" description="C2H2-type" evidence="13">
    <location>
        <begin position="396"/>
        <end position="423"/>
    </location>
</feature>
<feature type="domain" description="C2H2-type" evidence="13">
    <location>
        <begin position="368"/>
        <end position="395"/>
    </location>
</feature>
<dbReference type="SUPFAM" id="SSF57716">
    <property type="entry name" value="Glucocorticoid receptor-like (DNA-binding domain)"/>
    <property type="match status" value="1"/>
</dbReference>
<feature type="domain" description="C2H2-type" evidence="13">
    <location>
        <begin position="170"/>
        <end position="197"/>
    </location>
</feature>
<dbReference type="InterPro" id="IPR036236">
    <property type="entry name" value="Znf_C2H2_sf"/>
</dbReference>
<evidence type="ECO:0000313" key="16">
    <source>
        <dbReference type="Proteomes" id="UP001497472"/>
    </source>
</evidence>
<dbReference type="SMART" id="SM00355">
    <property type="entry name" value="ZnF_C2H2"/>
    <property type="match status" value="11"/>
</dbReference>
<feature type="domain" description="C2H2-type" evidence="13">
    <location>
        <begin position="255"/>
        <end position="283"/>
    </location>
</feature>
<dbReference type="Pfam" id="PF13894">
    <property type="entry name" value="zf-C2H2_4"/>
    <property type="match status" value="1"/>
</dbReference>
<evidence type="ECO:0000256" key="11">
    <source>
        <dbReference type="PROSITE-ProRule" id="PRU00042"/>
    </source>
</evidence>
<sequence>MKCRACLVENTELFLLDETTVSSFNCLTSLDVKINDKFPQHICPECYSLLIKFLHFRDTCIFSDTVLKKGSIEIKIEVKQEALDSNSDENVSNYDDCVVTITPTKDNIALSEILKIEKNDVNPQKKRNLTRNQSTVKSQERNKKKCLSTIKPKIKTRKGKEVVVKSEAIYTCGLCPETFNAESIYKKHLEKHEEMKTCSICPSTFEDKYQMLAHRLKHLPNREKKCYICLKGFRKEIHLEFHYKKNHSNETNVSCKCNICGKTYSSPRRLRKHELIVHKPAQVICDYCKKIFGHKDILRVHIEKHMNRKRFICQLCHYATNYGALLRKHHIDKHTLEKVKCKNCGSVFKDQTALERHLLKCKQRSPTDICPVCGKAILRSSRLRKHMESHSNVMAYKCDRCPAAYKSRMALRVHIDKHDGIRRFKCEYCPMAFRSDTVLIKHRRVHTGIKPYVCKICQKGFTGNHNLKVHMKVHGITNLINKKNDKEEQTQSMFTNSVI</sequence>
<accession>A0AAV1IXB1</accession>
<comment type="subcellular location">
    <subcellularLocation>
        <location evidence="1">Nucleus</location>
    </subcellularLocation>
</comment>
<dbReference type="InterPro" id="IPR013087">
    <property type="entry name" value="Znf_C2H2_type"/>
</dbReference>
<dbReference type="PROSITE" id="PS50157">
    <property type="entry name" value="ZINC_FINGER_C2H2_2"/>
    <property type="match status" value="8"/>
</dbReference>
<keyword evidence="5 11" id="KW-0863">Zinc-finger</keyword>
<evidence type="ECO:0000259" key="13">
    <source>
        <dbReference type="PROSITE" id="PS50157"/>
    </source>
</evidence>
<dbReference type="PROSITE" id="PS51915">
    <property type="entry name" value="ZAD"/>
    <property type="match status" value="1"/>
</dbReference>
<dbReference type="Gene3D" id="3.30.160.60">
    <property type="entry name" value="Classic Zinc Finger"/>
    <property type="match status" value="6"/>
</dbReference>
<keyword evidence="7" id="KW-0805">Transcription regulation</keyword>
<proteinExistence type="inferred from homology"/>
<evidence type="ECO:0000259" key="14">
    <source>
        <dbReference type="PROSITE" id="PS51915"/>
    </source>
</evidence>
<dbReference type="EMBL" id="CAVLEF010000001">
    <property type="protein sequence ID" value="CAK1540410.1"/>
    <property type="molecule type" value="Genomic_DNA"/>
</dbReference>
<keyword evidence="4" id="KW-0677">Repeat</keyword>
<feature type="domain" description="C2H2-type" evidence="13">
    <location>
        <begin position="224"/>
        <end position="252"/>
    </location>
</feature>
<evidence type="ECO:0000256" key="5">
    <source>
        <dbReference type="ARBA" id="ARBA00022771"/>
    </source>
</evidence>
<gene>
    <name evidence="15" type="ORF">LNINA_LOCUS468</name>
</gene>
<feature type="domain" description="C2H2-type" evidence="13">
    <location>
        <begin position="283"/>
        <end position="310"/>
    </location>
</feature>
<feature type="binding site" evidence="12">
    <location>
        <position position="6"/>
    </location>
    <ligand>
        <name>Zn(2+)</name>
        <dbReference type="ChEBI" id="CHEBI:29105"/>
    </ligand>
</feature>
<dbReference type="Proteomes" id="UP001497472">
    <property type="component" value="Unassembled WGS sequence"/>
</dbReference>
<evidence type="ECO:0000256" key="1">
    <source>
        <dbReference type="ARBA" id="ARBA00004123"/>
    </source>
</evidence>
<evidence type="ECO:0000313" key="15">
    <source>
        <dbReference type="EMBL" id="CAK1540410.1"/>
    </source>
</evidence>
<evidence type="ECO:0000256" key="4">
    <source>
        <dbReference type="ARBA" id="ARBA00022737"/>
    </source>
</evidence>
<dbReference type="SUPFAM" id="SSF57667">
    <property type="entry name" value="beta-beta-alpha zinc fingers"/>
    <property type="match status" value="5"/>
</dbReference>
<evidence type="ECO:0000256" key="10">
    <source>
        <dbReference type="ARBA" id="ARBA00023242"/>
    </source>
</evidence>
<keyword evidence="3 12" id="KW-0479">Metal-binding</keyword>
<dbReference type="SMART" id="SM00868">
    <property type="entry name" value="zf-AD"/>
    <property type="match status" value="1"/>
</dbReference>
<evidence type="ECO:0000256" key="2">
    <source>
        <dbReference type="ARBA" id="ARBA00006991"/>
    </source>
</evidence>
<feature type="binding site" evidence="12">
    <location>
        <position position="3"/>
    </location>
    <ligand>
        <name>Zn(2+)</name>
        <dbReference type="ChEBI" id="CHEBI:29105"/>
    </ligand>
</feature>
<dbReference type="GO" id="GO:0003677">
    <property type="term" value="F:DNA binding"/>
    <property type="evidence" value="ECO:0007669"/>
    <property type="project" value="UniProtKB-KW"/>
</dbReference>
<evidence type="ECO:0000256" key="9">
    <source>
        <dbReference type="ARBA" id="ARBA00023163"/>
    </source>
</evidence>
<evidence type="ECO:0000256" key="8">
    <source>
        <dbReference type="ARBA" id="ARBA00023125"/>
    </source>
</evidence>
<feature type="domain" description="C2H2-type" evidence="13">
    <location>
        <begin position="424"/>
        <end position="451"/>
    </location>
</feature>